<feature type="domain" description="Glycoside hydrolase family 5" evidence="6">
    <location>
        <begin position="73"/>
        <end position="413"/>
    </location>
</feature>
<evidence type="ECO:0000313" key="7">
    <source>
        <dbReference type="EMBL" id="KIL57356.1"/>
    </source>
</evidence>
<keyword evidence="8" id="KW-1185">Reference proteome</keyword>
<dbReference type="SUPFAM" id="SSF51445">
    <property type="entry name" value="(Trans)glycosidases"/>
    <property type="match status" value="1"/>
</dbReference>
<evidence type="ECO:0000256" key="3">
    <source>
        <dbReference type="ARBA" id="ARBA00023295"/>
    </source>
</evidence>
<dbReference type="GO" id="GO:0005576">
    <property type="term" value="C:extracellular region"/>
    <property type="evidence" value="ECO:0007669"/>
    <property type="project" value="TreeGrafter"/>
</dbReference>
<organism evidence="7 8">
    <name type="scientific">Amanita muscaria (strain Koide BX008)</name>
    <dbReference type="NCBI Taxonomy" id="946122"/>
    <lineage>
        <taxon>Eukaryota</taxon>
        <taxon>Fungi</taxon>
        <taxon>Dikarya</taxon>
        <taxon>Basidiomycota</taxon>
        <taxon>Agaricomycotina</taxon>
        <taxon>Agaricomycetes</taxon>
        <taxon>Agaricomycetidae</taxon>
        <taxon>Agaricales</taxon>
        <taxon>Pluteineae</taxon>
        <taxon>Amanitaceae</taxon>
        <taxon>Amanita</taxon>
    </lineage>
</organism>
<dbReference type="PANTHER" id="PTHR31297:SF42">
    <property type="entry name" value="GLYCOSIDE HYDROLASE FAMILY 5 DOMAIN-CONTAINING PROTEIN"/>
    <property type="match status" value="1"/>
</dbReference>
<keyword evidence="5" id="KW-0732">Signal</keyword>
<comment type="similarity">
    <text evidence="1 4">Belongs to the glycosyl hydrolase 5 (cellulase A) family.</text>
</comment>
<reference evidence="7 8" key="1">
    <citation type="submission" date="2014-04" db="EMBL/GenBank/DDBJ databases">
        <title>Evolutionary Origins and Diversification of the Mycorrhizal Mutualists.</title>
        <authorList>
            <consortium name="DOE Joint Genome Institute"/>
            <consortium name="Mycorrhizal Genomics Consortium"/>
            <person name="Kohler A."/>
            <person name="Kuo A."/>
            <person name="Nagy L.G."/>
            <person name="Floudas D."/>
            <person name="Copeland A."/>
            <person name="Barry K.W."/>
            <person name="Cichocki N."/>
            <person name="Veneault-Fourrey C."/>
            <person name="LaButti K."/>
            <person name="Lindquist E.A."/>
            <person name="Lipzen A."/>
            <person name="Lundell T."/>
            <person name="Morin E."/>
            <person name="Murat C."/>
            <person name="Riley R."/>
            <person name="Ohm R."/>
            <person name="Sun H."/>
            <person name="Tunlid A."/>
            <person name="Henrissat B."/>
            <person name="Grigoriev I.V."/>
            <person name="Hibbett D.S."/>
            <person name="Martin F."/>
        </authorList>
    </citation>
    <scope>NUCLEOTIDE SEQUENCE [LARGE SCALE GENOMIC DNA]</scope>
    <source>
        <strain evidence="7 8">Koide BX008</strain>
    </source>
</reference>
<sequence length="453" mass="50161">MKLPFLLAATAVLSASASRLIHGVNLGSWLVLEPWMLPEGWVAMGGEICSNCQDCINSESAFAKAYPDTVDEKFNEHWSSWFTQSDVDQLVAAGINTVRIPLGWWIVEPLVDRSKEYFPRGGFRQLSRGLKQLKDAGIDVILDHHALPGIQVAGQEFTGLCTTDVEFYTPYNYHRALVWTAVMTTFSHLLPEFCNVVAIEAVNEPIMDASKTPDYGVFQKNFVEVVRAVEFSLGIPVSGINSPGPPSDQGVFGALNFTLTVQNTFNSEVISALKDSISVIVEMSITYGLSGLSGLFPTASRTPLNTAFMDVNWQYNNPSNPADAAIGPQIYDNHLYYSFGGVADANPTAYLKSMCNLQRVQTDAAMRNSPLVFGEWSLATQFEATDDFLRQWADAQKMTYSKGAGWIFWSFKIENSPTASNFTRVWSYFEGLSRGYLTKDPSAYFNPNVCDGY</sequence>
<dbReference type="EMBL" id="KN818373">
    <property type="protein sequence ID" value="KIL57356.1"/>
    <property type="molecule type" value="Genomic_DNA"/>
</dbReference>
<proteinExistence type="inferred from homology"/>
<dbReference type="InParanoid" id="A0A0C2WKZ7"/>
<dbReference type="Pfam" id="PF00150">
    <property type="entry name" value="Cellulase"/>
    <property type="match status" value="1"/>
</dbReference>
<evidence type="ECO:0000256" key="5">
    <source>
        <dbReference type="SAM" id="SignalP"/>
    </source>
</evidence>
<gene>
    <name evidence="7" type="ORF">M378DRAFT_171865</name>
</gene>
<dbReference type="GO" id="GO:0009986">
    <property type="term" value="C:cell surface"/>
    <property type="evidence" value="ECO:0007669"/>
    <property type="project" value="TreeGrafter"/>
</dbReference>
<dbReference type="InterPro" id="IPR050386">
    <property type="entry name" value="Glycosyl_hydrolase_5"/>
</dbReference>
<dbReference type="AlphaFoldDB" id="A0A0C2WKZ7"/>
<dbReference type="OrthoDB" id="1887033at2759"/>
<dbReference type="Gene3D" id="3.20.20.80">
    <property type="entry name" value="Glycosidases"/>
    <property type="match status" value="1"/>
</dbReference>
<feature type="signal peptide" evidence="5">
    <location>
        <begin position="1"/>
        <end position="23"/>
    </location>
</feature>
<keyword evidence="2 4" id="KW-0378">Hydrolase</keyword>
<name>A0A0C2WKZ7_AMAMK</name>
<evidence type="ECO:0000256" key="2">
    <source>
        <dbReference type="ARBA" id="ARBA00022801"/>
    </source>
</evidence>
<feature type="chain" id="PRO_5002158054" evidence="5">
    <location>
        <begin position="24"/>
        <end position="453"/>
    </location>
</feature>
<dbReference type="InterPro" id="IPR001547">
    <property type="entry name" value="Glyco_hydro_5"/>
</dbReference>
<keyword evidence="3 4" id="KW-0326">Glycosidase</keyword>
<dbReference type="Proteomes" id="UP000054549">
    <property type="component" value="Unassembled WGS sequence"/>
</dbReference>
<evidence type="ECO:0000259" key="6">
    <source>
        <dbReference type="Pfam" id="PF00150"/>
    </source>
</evidence>
<dbReference type="InterPro" id="IPR017853">
    <property type="entry name" value="GH"/>
</dbReference>
<dbReference type="STRING" id="946122.A0A0C2WKZ7"/>
<evidence type="ECO:0000313" key="8">
    <source>
        <dbReference type="Proteomes" id="UP000054549"/>
    </source>
</evidence>
<dbReference type="GO" id="GO:0009251">
    <property type="term" value="P:glucan catabolic process"/>
    <property type="evidence" value="ECO:0007669"/>
    <property type="project" value="TreeGrafter"/>
</dbReference>
<dbReference type="GO" id="GO:0008422">
    <property type="term" value="F:beta-glucosidase activity"/>
    <property type="evidence" value="ECO:0007669"/>
    <property type="project" value="TreeGrafter"/>
</dbReference>
<evidence type="ECO:0000256" key="1">
    <source>
        <dbReference type="ARBA" id="ARBA00005641"/>
    </source>
</evidence>
<dbReference type="PANTHER" id="PTHR31297">
    <property type="entry name" value="GLUCAN ENDO-1,6-BETA-GLUCOSIDASE B"/>
    <property type="match status" value="1"/>
</dbReference>
<dbReference type="HOGENOM" id="CLU_004624_7_1_1"/>
<protein>
    <submittedName>
        <fullName evidence="7">Glycoside hydrolase family 5 protein</fullName>
    </submittedName>
</protein>
<evidence type="ECO:0000256" key="4">
    <source>
        <dbReference type="RuleBase" id="RU361153"/>
    </source>
</evidence>
<accession>A0A0C2WKZ7</accession>